<accession>A0A2K1KJZ3</accession>
<dbReference type="EMBL" id="ABEU02000005">
    <property type="protein sequence ID" value="PNR54096.1"/>
    <property type="molecule type" value="Genomic_DNA"/>
</dbReference>
<dbReference type="AlphaFoldDB" id="A0A2K1KJZ3"/>
<sequence>MVVLPSNGHHSKGDASKMNEEKEEMEEKWRVIFGNALYIACIILKNKQLFFNFVANIYIYIYISCF</sequence>
<organism evidence="2">
    <name type="scientific">Physcomitrium patens</name>
    <name type="common">Spreading-leaved earth moss</name>
    <name type="synonym">Physcomitrella patens</name>
    <dbReference type="NCBI Taxonomy" id="3218"/>
    <lineage>
        <taxon>Eukaryota</taxon>
        <taxon>Viridiplantae</taxon>
        <taxon>Streptophyta</taxon>
        <taxon>Embryophyta</taxon>
        <taxon>Bryophyta</taxon>
        <taxon>Bryophytina</taxon>
        <taxon>Bryopsida</taxon>
        <taxon>Funariidae</taxon>
        <taxon>Funariales</taxon>
        <taxon>Funariaceae</taxon>
        <taxon>Physcomitrium</taxon>
    </lineage>
</organism>
<evidence type="ECO:0000256" key="1">
    <source>
        <dbReference type="SAM" id="MobiDB-lite"/>
    </source>
</evidence>
<protein>
    <submittedName>
        <fullName evidence="2 3">Uncharacterized protein</fullName>
    </submittedName>
</protein>
<dbReference type="Proteomes" id="UP000006727">
    <property type="component" value="Chromosome 5"/>
</dbReference>
<evidence type="ECO:0000313" key="3">
    <source>
        <dbReference type="EnsemblPlants" id="Pp3c5_16510V3.1"/>
    </source>
</evidence>
<evidence type="ECO:0000313" key="2">
    <source>
        <dbReference type="EMBL" id="PNR54096.1"/>
    </source>
</evidence>
<dbReference type="EnsemblPlants" id="Pp3c5_16510V3.1">
    <property type="protein sequence ID" value="Pp3c5_16510V3.1"/>
    <property type="gene ID" value="Pp3c5_16510"/>
</dbReference>
<name>A0A2K1KJZ3_PHYPA</name>
<dbReference type="InParanoid" id="A0A2K1KJZ3"/>
<dbReference type="Gramene" id="Pp3c5_16510V3.1">
    <property type="protein sequence ID" value="Pp3c5_16510V3.1"/>
    <property type="gene ID" value="Pp3c5_16510"/>
</dbReference>
<reference evidence="2 4" key="2">
    <citation type="journal article" date="2018" name="Plant J.">
        <title>The Physcomitrella patens chromosome-scale assembly reveals moss genome structure and evolution.</title>
        <authorList>
            <person name="Lang D."/>
            <person name="Ullrich K.K."/>
            <person name="Murat F."/>
            <person name="Fuchs J."/>
            <person name="Jenkins J."/>
            <person name="Haas F.B."/>
            <person name="Piednoel M."/>
            <person name="Gundlach H."/>
            <person name="Van Bel M."/>
            <person name="Meyberg R."/>
            <person name="Vives C."/>
            <person name="Morata J."/>
            <person name="Symeonidi A."/>
            <person name="Hiss M."/>
            <person name="Muchero W."/>
            <person name="Kamisugi Y."/>
            <person name="Saleh O."/>
            <person name="Blanc G."/>
            <person name="Decker E.L."/>
            <person name="van Gessel N."/>
            <person name="Grimwood J."/>
            <person name="Hayes R.D."/>
            <person name="Graham S.W."/>
            <person name="Gunter L.E."/>
            <person name="McDaniel S.F."/>
            <person name="Hoernstein S.N.W."/>
            <person name="Larsson A."/>
            <person name="Li F.W."/>
            <person name="Perroud P.F."/>
            <person name="Phillips J."/>
            <person name="Ranjan P."/>
            <person name="Rokshar D.S."/>
            <person name="Rothfels C.J."/>
            <person name="Schneider L."/>
            <person name="Shu S."/>
            <person name="Stevenson D.W."/>
            <person name="Thummler F."/>
            <person name="Tillich M."/>
            <person name="Villarreal Aguilar J.C."/>
            <person name="Widiez T."/>
            <person name="Wong G.K."/>
            <person name="Wymore A."/>
            <person name="Zhang Y."/>
            <person name="Zimmer A.D."/>
            <person name="Quatrano R.S."/>
            <person name="Mayer K.F.X."/>
            <person name="Goodstein D."/>
            <person name="Casacuberta J.M."/>
            <person name="Vandepoele K."/>
            <person name="Reski R."/>
            <person name="Cuming A.C."/>
            <person name="Tuskan G.A."/>
            <person name="Maumus F."/>
            <person name="Salse J."/>
            <person name="Schmutz J."/>
            <person name="Rensing S.A."/>
        </authorList>
    </citation>
    <scope>NUCLEOTIDE SEQUENCE [LARGE SCALE GENOMIC DNA]</scope>
    <source>
        <strain evidence="3 4">cv. Gransden 2004</strain>
    </source>
</reference>
<feature type="compositionally biased region" description="Basic and acidic residues" evidence="1">
    <location>
        <begin position="11"/>
        <end position="21"/>
    </location>
</feature>
<evidence type="ECO:0000313" key="4">
    <source>
        <dbReference type="Proteomes" id="UP000006727"/>
    </source>
</evidence>
<gene>
    <name evidence="2" type="ORF">PHYPA_007772</name>
</gene>
<reference evidence="3" key="3">
    <citation type="submission" date="2020-12" db="UniProtKB">
        <authorList>
            <consortium name="EnsemblPlants"/>
        </authorList>
    </citation>
    <scope>IDENTIFICATION</scope>
</reference>
<reference evidence="2 4" key="1">
    <citation type="journal article" date="2008" name="Science">
        <title>The Physcomitrella genome reveals evolutionary insights into the conquest of land by plants.</title>
        <authorList>
            <person name="Rensing S."/>
            <person name="Lang D."/>
            <person name="Zimmer A."/>
            <person name="Terry A."/>
            <person name="Salamov A."/>
            <person name="Shapiro H."/>
            <person name="Nishiyama T."/>
            <person name="Perroud P.-F."/>
            <person name="Lindquist E."/>
            <person name="Kamisugi Y."/>
            <person name="Tanahashi T."/>
            <person name="Sakakibara K."/>
            <person name="Fujita T."/>
            <person name="Oishi K."/>
            <person name="Shin-I T."/>
            <person name="Kuroki Y."/>
            <person name="Toyoda A."/>
            <person name="Suzuki Y."/>
            <person name="Hashimoto A."/>
            <person name="Yamaguchi K."/>
            <person name="Sugano A."/>
            <person name="Kohara Y."/>
            <person name="Fujiyama A."/>
            <person name="Anterola A."/>
            <person name="Aoki S."/>
            <person name="Ashton N."/>
            <person name="Barbazuk W.B."/>
            <person name="Barker E."/>
            <person name="Bennetzen J."/>
            <person name="Bezanilla M."/>
            <person name="Blankenship R."/>
            <person name="Cho S.H."/>
            <person name="Dutcher S."/>
            <person name="Estelle M."/>
            <person name="Fawcett J.A."/>
            <person name="Gundlach H."/>
            <person name="Hanada K."/>
            <person name="Heyl A."/>
            <person name="Hicks K.A."/>
            <person name="Hugh J."/>
            <person name="Lohr M."/>
            <person name="Mayer K."/>
            <person name="Melkozernov A."/>
            <person name="Murata T."/>
            <person name="Nelson D."/>
            <person name="Pils B."/>
            <person name="Prigge M."/>
            <person name="Reiss B."/>
            <person name="Renner T."/>
            <person name="Rombauts S."/>
            <person name="Rushton P."/>
            <person name="Sanderfoot A."/>
            <person name="Schween G."/>
            <person name="Shiu S.-H."/>
            <person name="Stueber K."/>
            <person name="Theodoulou F.L."/>
            <person name="Tu H."/>
            <person name="Van de Peer Y."/>
            <person name="Verrier P.J."/>
            <person name="Waters E."/>
            <person name="Wood A."/>
            <person name="Yang L."/>
            <person name="Cove D."/>
            <person name="Cuming A."/>
            <person name="Hasebe M."/>
            <person name="Lucas S."/>
            <person name="Mishler D.B."/>
            <person name="Reski R."/>
            <person name="Grigoriev I."/>
            <person name="Quatrano R.S."/>
            <person name="Boore J.L."/>
        </authorList>
    </citation>
    <scope>NUCLEOTIDE SEQUENCE [LARGE SCALE GENOMIC DNA]</scope>
    <source>
        <strain evidence="3 4">cv. Gransden 2004</strain>
    </source>
</reference>
<feature type="region of interest" description="Disordered" evidence="1">
    <location>
        <begin position="1"/>
        <end position="21"/>
    </location>
</feature>
<proteinExistence type="predicted"/>
<keyword evidence="4" id="KW-1185">Reference proteome</keyword>